<gene>
    <name evidence="14" type="ORF">HGG69_00085</name>
</gene>
<dbReference type="KEGG" id="mphe:HGG69_00085"/>
<dbReference type="InterPro" id="IPR000212">
    <property type="entry name" value="DNA_helicase_UvrD/REP"/>
</dbReference>
<dbReference type="PROSITE" id="PS51198">
    <property type="entry name" value="UVRD_HELICASE_ATP_BIND"/>
    <property type="match status" value="1"/>
</dbReference>
<dbReference type="GO" id="GO:0003677">
    <property type="term" value="F:DNA binding"/>
    <property type="evidence" value="ECO:0007669"/>
    <property type="project" value="UniProtKB-KW"/>
</dbReference>
<dbReference type="Gene3D" id="3.40.50.300">
    <property type="entry name" value="P-loop containing nucleotide triphosphate hydrolases"/>
    <property type="match status" value="2"/>
</dbReference>
<feature type="domain" description="UvrD-like helicase ATP-binding" evidence="12">
    <location>
        <begin position="10"/>
        <end position="289"/>
    </location>
</feature>
<dbReference type="PROSITE" id="PS51217">
    <property type="entry name" value="UVRD_HELICASE_CTER"/>
    <property type="match status" value="1"/>
</dbReference>
<evidence type="ECO:0000256" key="10">
    <source>
        <dbReference type="ARBA" id="ARBA00048988"/>
    </source>
</evidence>
<evidence type="ECO:0000256" key="7">
    <source>
        <dbReference type="ARBA" id="ARBA00023235"/>
    </source>
</evidence>
<dbReference type="InterPro" id="IPR014016">
    <property type="entry name" value="UvrD-like_ATP-bd"/>
</dbReference>
<organism evidence="14 15">
    <name type="scientific">Mycoplasma phocoenae</name>
    <dbReference type="NCBI Taxonomy" id="754517"/>
    <lineage>
        <taxon>Bacteria</taxon>
        <taxon>Bacillati</taxon>
        <taxon>Mycoplasmatota</taxon>
        <taxon>Mollicutes</taxon>
        <taxon>Mycoplasmataceae</taxon>
        <taxon>Mycoplasma</taxon>
    </lineage>
</organism>
<keyword evidence="2 11" id="KW-0547">Nucleotide-binding</keyword>
<dbReference type="CDD" id="cd18807">
    <property type="entry name" value="SF1_C_UvrD"/>
    <property type="match status" value="1"/>
</dbReference>
<evidence type="ECO:0000256" key="11">
    <source>
        <dbReference type="PROSITE-ProRule" id="PRU00560"/>
    </source>
</evidence>
<dbReference type="SUPFAM" id="SSF52540">
    <property type="entry name" value="P-loop containing nucleoside triphosphate hydrolases"/>
    <property type="match status" value="1"/>
</dbReference>
<dbReference type="CDD" id="cd17932">
    <property type="entry name" value="DEXQc_UvrD"/>
    <property type="match status" value="1"/>
</dbReference>
<comment type="catalytic activity">
    <reaction evidence="10">
        <text>ATP + H2O = ADP + phosphate + H(+)</text>
        <dbReference type="Rhea" id="RHEA:13065"/>
        <dbReference type="ChEBI" id="CHEBI:15377"/>
        <dbReference type="ChEBI" id="CHEBI:15378"/>
        <dbReference type="ChEBI" id="CHEBI:30616"/>
        <dbReference type="ChEBI" id="CHEBI:43474"/>
        <dbReference type="ChEBI" id="CHEBI:456216"/>
        <dbReference type="EC" id="5.6.2.4"/>
    </reaction>
</comment>
<evidence type="ECO:0000256" key="9">
    <source>
        <dbReference type="ARBA" id="ARBA00034808"/>
    </source>
</evidence>
<dbReference type="GO" id="GO:0000725">
    <property type="term" value="P:recombinational repair"/>
    <property type="evidence" value="ECO:0007669"/>
    <property type="project" value="TreeGrafter"/>
</dbReference>
<keyword evidence="5 11" id="KW-0067">ATP-binding</keyword>
<sequence length="728" mass="84335">MEEELKFSIDSLNEQQKQAVLYTEGPLRLIAGAGSGKTRVLTHKLAYLINEKKITPAKVLAVTFTNKAAAEMSDRALRKLDPSSPTPLITTFHSLCARILRREIHHLGFRRDFIILDELDQKQALKAIYQKLDINSSEYSMSSILSFINDEKSHLRTPEETLKNNLNSDDKRPIIYSEYQAYLTKNQILDYTDLLVYVRKIFYDDKLENIRTKWENMYEYILVDEFQDTSHIQYDIVKVLAKHGNITIVGDPDQTIYSWRNADVDIIINFVNDFPNVKTIKLEQNYRSTKKIIESANRLISFNKMRVEKKLFTENEEGENVEFYCGHSDEAEARWIAKKISDLKRQRVQLRNIAILYRVNSYSRAIEEALLNENTNHEVFGSFRFYQREEIKDAIAYLRVIFDGADMPLQRIINKPSRRIGQETLLKLTKFAEERNMGLWDAMETHFKHLQSIEGINRPTLERIADLINGIRWARRKLQTTAISQVLNELIINKFKYFESLKLSEAEIETKYENFKALITAIENWEKKNKSSGLGDYLHDIALLTEQNHDSKVASYVSLMSVHTAKGLEFDYVFVAGLSENVFPHFKALTPPGEKPNFFAHNIDPSKQDPKLIEEERRIAYVAFTRAKKKLFLSFSAERQDKQSRFIQEAGIRGTGRIIGIANTFSIAESVEKDNFKINDKIVHAKFGEGVVQSIDDDVMTIKFLIDGSERTFSRTQSPIKLVQRDNE</sequence>
<dbReference type="GO" id="GO:0005829">
    <property type="term" value="C:cytosol"/>
    <property type="evidence" value="ECO:0007669"/>
    <property type="project" value="TreeGrafter"/>
</dbReference>
<evidence type="ECO:0000313" key="14">
    <source>
        <dbReference type="EMBL" id="QJG66735.1"/>
    </source>
</evidence>
<dbReference type="InterPro" id="IPR027417">
    <property type="entry name" value="P-loop_NTPase"/>
</dbReference>
<dbReference type="RefSeq" id="WP_169604786.1">
    <property type="nucleotide sequence ID" value="NZ_CP051481.1"/>
</dbReference>
<dbReference type="Gene3D" id="1.10.10.160">
    <property type="match status" value="1"/>
</dbReference>
<dbReference type="Pfam" id="PF13361">
    <property type="entry name" value="UvrD_C"/>
    <property type="match status" value="1"/>
</dbReference>
<evidence type="ECO:0000256" key="8">
    <source>
        <dbReference type="ARBA" id="ARBA00034617"/>
    </source>
</evidence>
<evidence type="ECO:0000256" key="4">
    <source>
        <dbReference type="ARBA" id="ARBA00022806"/>
    </source>
</evidence>
<evidence type="ECO:0000256" key="2">
    <source>
        <dbReference type="ARBA" id="ARBA00022741"/>
    </source>
</evidence>
<feature type="binding site" evidence="11">
    <location>
        <begin position="31"/>
        <end position="38"/>
    </location>
    <ligand>
        <name>ATP</name>
        <dbReference type="ChEBI" id="CHEBI:30616"/>
    </ligand>
</feature>
<dbReference type="Gene3D" id="1.10.486.10">
    <property type="entry name" value="PCRA, domain 4"/>
    <property type="match status" value="1"/>
</dbReference>
<dbReference type="InterPro" id="IPR014017">
    <property type="entry name" value="DNA_helicase_UvrD-like_C"/>
</dbReference>
<dbReference type="InterPro" id="IPR013986">
    <property type="entry name" value="DExx_box_DNA_helicase_dom_sf"/>
</dbReference>
<dbReference type="AlphaFoldDB" id="A0A858U647"/>
<protein>
    <recommendedName>
        <fullName evidence="9">DNA 3'-5' helicase</fullName>
        <ecNumber evidence="9">5.6.2.4</ecNumber>
    </recommendedName>
</protein>
<keyword evidence="4 11" id="KW-0347">Helicase</keyword>
<dbReference type="EC" id="5.6.2.4" evidence="9"/>
<evidence type="ECO:0000256" key="3">
    <source>
        <dbReference type="ARBA" id="ARBA00022801"/>
    </source>
</evidence>
<evidence type="ECO:0000256" key="6">
    <source>
        <dbReference type="ARBA" id="ARBA00023125"/>
    </source>
</evidence>
<accession>A0A858U647</accession>
<evidence type="ECO:0000259" key="12">
    <source>
        <dbReference type="PROSITE" id="PS51198"/>
    </source>
</evidence>
<evidence type="ECO:0000313" key="15">
    <source>
        <dbReference type="Proteomes" id="UP000501060"/>
    </source>
</evidence>
<keyword evidence="3 11" id="KW-0378">Hydrolase</keyword>
<keyword evidence="6" id="KW-0238">DNA-binding</keyword>
<dbReference type="Proteomes" id="UP000501060">
    <property type="component" value="Chromosome"/>
</dbReference>
<feature type="domain" description="UvrD-like helicase C-terminal" evidence="13">
    <location>
        <begin position="290"/>
        <end position="567"/>
    </location>
</feature>
<evidence type="ECO:0000256" key="5">
    <source>
        <dbReference type="ARBA" id="ARBA00022840"/>
    </source>
</evidence>
<keyword evidence="7" id="KW-0413">Isomerase</keyword>
<dbReference type="GO" id="GO:0005524">
    <property type="term" value="F:ATP binding"/>
    <property type="evidence" value="ECO:0007669"/>
    <property type="project" value="UniProtKB-UniRule"/>
</dbReference>
<dbReference type="GO" id="GO:0016787">
    <property type="term" value="F:hydrolase activity"/>
    <property type="evidence" value="ECO:0007669"/>
    <property type="project" value="UniProtKB-UniRule"/>
</dbReference>
<keyword evidence="15" id="KW-1185">Reference proteome</keyword>
<proteinExistence type="inferred from homology"/>
<evidence type="ECO:0000259" key="13">
    <source>
        <dbReference type="PROSITE" id="PS51217"/>
    </source>
</evidence>
<dbReference type="Pfam" id="PF00580">
    <property type="entry name" value="UvrD-helicase"/>
    <property type="match status" value="1"/>
</dbReference>
<dbReference type="GO" id="GO:0043138">
    <property type="term" value="F:3'-5' DNA helicase activity"/>
    <property type="evidence" value="ECO:0007669"/>
    <property type="project" value="UniProtKB-EC"/>
</dbReference>
<comment type="similarity">
    <text evidence="1">Belongs to the helicase family. UvrD subfamily.</text>
</comment>
<reference evidence="14 15" key="1">
    <citation type="submission" date="2020-04" db="EMBL/GenBank/DDBJ databases">
        <title>Novel Mycoplasma species detected in Phocoena phocoena (harbor porpoise) from the USA.</title>
        <authorList>
            <person name="Volokhov D.V."/>
        </authorList>
    </citation>
    <scope>NUCLEOTIDE SEQUENCE [LARGE SCALE GENOMIC DNA]</scope>
    <source>
        <strain evidence="14 15">Phocoena C-264-GEN</strain>
    </source>
</reference>
<dbReference type="PANTHER" id="PTHR11070:SF2">
    <property type="entry name" value="ATP-DEPENDENT DNA HELICASE SRS2"/>
    <property type="match status" value="1"/>
</dbReference>
<dbReference type="PANTHER" id="PTHR11070">
    <property type="entry name" value="UVRD / RECB / PCRA DNA HELICASE FAMILY MEMBER"/>
    <property type="match status" value="1"/>
</dbReference>
<name>A0A858U647_9MOLU</name>
<dbReference type="EMBL" id="CP051481">
    <property type="protein sequence ID" value="QJG66735.1"/>
    <property type="molecule type" value="Genomic_DNA"/>
</dbReference>
<dbReference type="GO" id="GO:0033202">
    <property type="term" value="C:DNA helicase complex"/>
    <property type="evidence" value="ECO:0007669"/>
    <property type="project" value="TreeGrafter"/>
</dbReference>
<evidence type="ECO:0000256" key="1">
    <source>
        <dbReference type="ARBA" id="ARBA00009922"/>
    </source>
</evidence>
<comment type="catalytic activity">
    <reaction evidence="8">
        <text>Couples ATP hydrolysis with the unwinding of duplex DNA by translocating in the 3'-5' direction.</text>
        <dbReference type="EC" id="5.6.2.4"/>
    </reaction>
</comment>